<evidence type="ECO:0000313" key="6">
    <source>
        <dbReference type="EMBL" id="BDR53430.1"/>
    </source>
</evidence>
<proteinExistence type="inferred from homology"/>
<feature type="region of interest" description="Disordered" evidence="4">
    <location>
        <begin position="1"/>
        <end position="23"/>
    </location>
</feature>
<evidence type="ECO:0000256" key="3">
    <source>
        <dbReference type="ARBA" id="ARBA00022679"/>
    </source>
</evidence>
<dbReference type="PANTHER" id="PTHR43398">
    <property type="entry name" value="DOLICHOL-PHOSPHATE MANNOSYLTRANSFERASE SUBUNIT 1"/>
    <property type="match status" value="1"/>
</dbReference>
<dbReference type="EMBL" id="AP026798">
    <property type="protein sequence ID" value="BDR53430.1"/>
    <property type="molecule type" value="Genomic_DNA"/>
</dbReference>
<keyword evidence="2" id="KW-0328">Glycosyltransferase</keyword>
<name>A0ABN6SBA7_9BIFI</name>
<dbReference type="InterPro" id="IPR029044">
    <property type="entry name" value="Nucleotide-diphossugar_trans"/>
</dbReference>
<dbReference type="InterPro" id="IPR039528">
    <property type="entry name" value="DPM1-like"/>
</dbReference>
<accession>A0ABN6SBA7</accession>
<evidence type="ECO:0000313" key="7">
    <source>
        <dbReference type="Proteomes" id="UP001321766"/>
    </source>
</evidence>
<dbReference type="InterPro" id="IPR001173">
    <property type="entry name" value="Glyco_trans_2-like"/>
</dbReference>
<sequence length="116" mass="12214">MSGASGQYRPARGPVQAQTQPARARLTVKHDLALASGQGVLVVMPTYNEADNITAGLRGVLLACPRATVLVVDDDSPDGTGQIAEHLSQQEERVEVIHRQGPRGSGPPIWLVLLGG</sequence>
<gene>
    <name evidence="6" type="ORF">KIM372_13370</name>
</gene>
<protein>
    <recommendedName>
        <fullName evidence="5">Glycosyltransferase 2-like domain-containing protein</fullName>
    </recommendedName>
</protein>
<evidence type="ECO:0000256" key="2">
    <source>
        <dbReference type="ARBA" id="ARBA00022676"/>
    </source>
</evidence>
<dbReference type="Gene3D" id="3.90.550.10">
    <property type="entry name" value="Spore Coat Polysaccharide Biosynthesis Protein SpsA, Chain A"/>
    <property type="match status" value="1"/>
</dbReference>
<reference evidence="6 7" key="1">
    <citation type="journal article" date="2023" name="Microbiol. Spectr.">
        <title>Symbiosis of Carpenter Bees with Uncharacterized Lactic Acid Bacteria Showing NAD Auxotrophy.</title>
        <authorList>
            <person name="Kawasaki S."/>
            <person name="Ozawa K."/>
            <person name="Mori T."/>
            <person name="Yamamoto A."/>
            <person name="Ito M."/>
            <person name="Ohkuma M."/>
            <person name="Sakamoto M."/>
            <person name="Matsutani M."/>
        </authorList>
    </citation>
    <scope>NUCLEOTIDE SEQUENCE [LARGE SCALE GENOMIC DNA]</scope>
    <source>
        <strain evidence="6 7">Kim37-2</strain>
    </source>
</reference>
<organism evidence="6 7">
    <name type="scientific">Bombiscardovia nodaiensis</name>
    <dbReference type="NCBI Taxonomy" id="2932181"/>
    <lineage>
        <taxon>Bacteria</taxon>
        <taxon>Bacillati</taxon>
        <taxon>Actinomycetota</taxon>
        <taxon>Actinomycetes</taxon>
        <taxon>Bifidobacteriales</taxon>
        <taxon>Bifidobacteriaceae</taxon>
        <taxon>Bombiscardovia</taxon>
    </lineage>
</organism>
<evidence type="ECO:0000256" key="4">
    <source>
        <dbReference type="SAM" id="MobiDB-lite"/>
    </source>
</evidence>
<keyword evidence="7" id="KW-1185">Reference proteome</keyword>
<dbReference type="PANTHER" id="PTHR43398:SF1">
    <property type="entry name" value="DOLICHOL-PHOSPHATE MANNOSYLTRANSFERASE SUBUNIT 1"/>
    <property type="match status" value="1"/>
</dbReference>
<dbReference type="Pfam" id="PF00535">
    <property type="entry name" value="Glycos_transf_2"/>
    <property type="match status" value="1"/>
</dbReference>
<dbReference type="SUPFAM" id="SSF53448">
    <property type="entry name" value="Nucleotide-diphospho-sugar transferases"/>
    <property type="match status" value="1"/>
</dbReference>
<keyword evidence="3" id="KW-0808">Transferase</keyword>
<dbReference type="Proteomes" id="UP001321766">
    <property type="component" value="Chromosome"/>
</dbReference>
<feature type="domain" description="Glycosyltransferase 2-like" evidence="5">
    <location>
        <begin position="42"/>
        <end position="104"/>
    </location>
</feature>
<evidence type="ECO:0000259" key="5">
    <source>
        <dbReference type="Pfam" id="PF00535"/>
    </source>
</evidence>
<evidence type="ECO:0000256" key="1">
    <source>
        <dbReference type="ARBA" id="ARBA00006739"/>
    </source>
</evidence>
<comment type="similarity">
    <text evidence="1">Belongs to the glycosyltransferase 2 family.</text>
</comment>